<keyword evidence="6" id="KW-1185">Reference proteome</keyword>
<comment type="catalytic activity">
    <reaction evidence="1">
        <text>2-phosphoglycolate + H2O = glycolate + phosphate</text>
        <dbReference type="Rhea" id="RHEA:14369"/>
        <dbReference type="ChEBI" id="CHEBI:15377"/>
        <dbReference type="ChEBI" id="CHEBI:29805"/>
        <dbReference type="ChEBI" id="CHEBI:43474"/>
        <dbReference type="ChEBI" id="CHEBI:58033"/>
        <dbReference type="EC" id="3.1.3.18"/>
    </reaction>
</comment>
<protein>
    <recommendedName>
        <fullName evidence="4">phosphoglycolate phosphatase</fullName>
        <ecNumber evidence="4">3.1.3.18</ecNumber>
    </recommendedName>
</protein>
<evidence type="ECO:0000256" key="1">
    <source>
        <dbReference type="ARBA" id="ARBA00000830"/>
    </source>
</evidence>
<evidence type="ECO:0000313" key="5">
    <source>
        <dbReference type="EMBL" id="OEK08277.1"/>
    </source>
</evidence>
<evidence type="ECO:0000256" key="3">
    <source>
        <dbReference type="ARBA" id="ARBA00006171"/>
    </source>
</evidence>
<reference evidence="5 6" key="1">
    <citation type="submission" date="2016-05" db="EMBL/GenBank/DDBJ databases">
        <title>Draft Genome Sequence of Algibacter sp. Strain SK-16 Isolated from the Surface Water of Aburatsubo Inlet.</title>
        <authorList>
            <person name="Wong S.-K."/>
            <person name="Yoshizawa S."/>
            <person name="Nakajima Y."/>
            <person name="Ogura Y."/>
            <person name="Tetsuya H."/>
            <person name="Hamasaki K."/>
        </authorList>
    </citation>
    <scope>NUCLEOTIDE SEQUENCE [LARGE SCALE GENOMIC DNA]</scope>
    <source>
        <strain evidence="5 6">SK-16</strain>
    </source>
</reference>
<dbReference type="AlphaFoldDB" id="A0A1E5TAE1"/>
<dbReference type="InterPro" id="IPR006439">
    <property type="entry name" value="HAD-SF_hydro_IA"/>
</dbReference>
<dbReference type="RefSeq" id="WP_069829786.1">
    <property type="nucleotide sequence ID" value="NZ_MDJD01000034.1"/>
</dbReference>
<accession>A0A1E5TAE1</accession>
<name>A0A1E5TAE1_9FLAO</name>
<proteinExistence type="inferred from homology"/>
<evidence type="ECO:0000256" key="2">
    <source>
        <dbReference type="ARBA" id="ARBA00004818"/>
    </source>
</evidence>
<dbReference type="Gene3D" id="3.40.50.1000">
    <property type="entry name" value="HAD superfamily/HAD-like"/>
    <property type="match status" value="1"/>
</dbReference>
<dbReference type="SFLD" id="SFLDS00003">
    <property type="entry name" value="Haloacid_Dehalogenase"/>
    <property type="match status" value="1"/>
</dbReference>
<dbReference type="PANTHER" id="PTHR43434">
    <property type="entry name" value="PHOSPHOGLYCOLATE PHOSPHATASE"/>
    <property type="match status" value="1"/>
</dbReference>
<dbReference type="GO" id="GO:0005829">
    <property type="term" value="C:cytosol"/>
    <property type="evidence" value="ECO:0007669"/>
    <property type="project" value="TreeGrafter"/>
</dbReference>
<evidence type="ECO:0000313" key="6">
    <source>
        <dbReference type="Proteomes" id="UP000095713"/>
    </source>
</evidence>
<dbReference type="Proteomes" id="UP000095713">
    <property type="component" value="Unassembled WGS sequence"/>
</dbReference>
<evidence type="ECO:0000256" key="4">
    <source>
        <dbReference type="ARBA" id="ARBA00013078"/>
    </source>
</evidence>
<comment type="pathway">
    <text evidence="2">Organic acid metabolism; glycolate biosynthesis; glycolate from 2-phosphoglycolate: step 1/1.</text>
</comment>
<dbReference type="NCBIfam" id="TIGR01549">
    <property type="entry name" value="HAD-SF-IA-v1"/>
    <property type="match status" value="1"/>
</dbReference>
<dbReference type="SFLD" id="SFLDG01129">
    <property type="entry name" value="C1.5:_HAD__Beta-PGM__Phosphata"/>
    <property type="match status" value="1"/>
</dbReference>
<dbReference type="InterPro" id="IPR050155">
    <property type="entry name" value="HAD-like_hydrolase_sf"/>
</dbReference>
<dbReference type="Gene3D" id="1.10.150.240">
    <property type="entry name" value="Putative phosphatase, domain 2"/>
    <property type="match status" value="1"/>
</dbReference>
<dbReference type="GO" id="GO:0008967">
    <property type="term" value="F:phosphoglycolate phosphatase activity"/>
    <property type="evidence" value="ECO:0007669"/>
    <property type="project" value="UniProtKB-EC"/>
</dbReference>
<dbReference type="InterPro" id="IPR023214">
    <property type="entry name" value="HAD_sf"/>
</dbReference>
<sequence>MLIKKKYEGIIFDLDGTLLNTLGIYTHIMNELMKKNNFPTHTINSYREFIGNGTKNLITQSIPVKHRNEKVIENLLSEFCLMYENMYTQYSEIYTGILDLLEELQSAKIQLGLLSNKFHDLTHKCAKHFFSNIKFNHIIGQSDMHKKPDPKGVLDISHSLKVPLDRLILVGDTEVDIITAKNAGIDSIAVTWGFRNEEDLITLSPNYIINTPSDLKTAFLTNNANQELNLK</sequence>
<dbReference type="SUPFAM" id="SSF56784">
    <property type="entry name" value="HAD-like"/>
    <property type="match status" value="1"/>
</dbReference>
<dbReference type="PANTHER" id="PTHR43434:SF1">
    <property type="entry name" value="PHOSPHOGLYCOLATE PHOSPHATASE"/>
    <property type="match status" value="1"/>
</dbReference>
<dbReference type="SFLD" id="SFLDG01135">
    <property type="entry name" value="C1.5.6:_HAD__Beta-PGM__Phospha"/>
    <property type="match status" value="1"/>
</dbReference>
<comment type="caution">
    <text evidence="5">The sequence shown here is derived from an EMBL/GenBank/DDBJ whole genome shotgun (WGS) entry which is preliminary data.</text>
</comment>
<gene>
    <name evidence="5" type="ORF">A8C32_02130</name>
</gene>
<dbReference type="InterPro" id="IPR041492">
    <property type="entry name" value="HAD_2"/>
</dbReference>
<dbReference type="GO" id="GO:0006281">
    <property type="term" value="P:DNA repair"/>
    <property type="evidence" value="ECO:0007669"/>
    <property type="project" value="TreeGrafter"/>
</dbReference>
<dbReference type="EC" id="3.1.3.18" evidence="4"/>
<comment type="similarity">
    <text evidence="3">Belongs to the HAD-like hydrolase superfamily. CbbY/CbbZ/Gph/YieH family.</text>
</comment>
<dbReference type="EMBL" id="MDJD01000034">
    <property type="protein sequence ID" value="OEK08277.1"/>
    <property type="molecule type" value="Genomic_DNA"/>
</dbReference>
<dbReference type="OrthoDB" id="9807630at2"/>
<dbReference type="STRING" id="1849968.A8C32_02130"/>
<dbReference type="Pfam" id="PF13419">
    <property type="entry name" value="HAD_2"/>
    <property type="match status" value="1"/>
</dbReference>
<dbReference type="InterPro" id="IPR023198">
    <property type="entry name" value="PGP-like_dom2"/>
</dbReference>
<dbReference type="InterPro" id="IPR036412">
    <property type="entry name" value="HAD-like_sf"/>
</dbReference>
<organism evidence="5 6">
    <name type="scientific">Flavivirga aquatica</name>
    <dbReference type="NCBI Taxonomy" id="1849968"/>
    <lineage>
        <taxon>Bacteria</taxon>
        <taxon>Pseudomonadati</taxon>
        <taxon>Bacteroidota</taxon>
        <taxon>Flavobacteriia</taxon>
        <taxon>Flavobacteriales</taxon>
        <taxon>Flavobacteriaceae</taxon>
        <taxon>Flavivirga</taxon>
    </lineage>
</organism>